<name>A0ABV7FRW2_9ALTE</name>
<feature type="domain" description="Glucose-methanol-choline oxidoreductase N-terminal" evidence="6">
    <location>
        <begin position="13"/>
        <end position="323"/>
    </location>
</feature>
<dbReference type="Pfam" id="PF00732">
    <property type="entry name" value="GMC_oxred_N"/>
    <property type="match status" value="1"/>
</dbReference>
<dbReference type="InterPro" id="IPR051473">
    <property type="entry name" value="P2Ox-like"/>
</dbReference>
<protein>
    <submittedName>
        <fullName evidence="8">GMC oxidoreductase</fullName>
    </submittedName>
</protein>
<dbReference type="PANTHER" id="PTHR42784:SF1">
    <property type="entry name" value="PYRANOSE 2-OXIDASE"/>
    <property type="match status" value="1"/>
</dbReference>
<dbReference type="Gene3D" id="3.50.50.60">
    <property type="entry name" value="FAD/NAD(P)-binding domain"/>
    <property type="match status" value="2"/>
</dbReference>
<comment type="cofactor">
    <cofactor evidence="1">
        <name>FAD</name>
        <dbReference type="ChEBI" id="CHEBI:57692"/>
    </cofactor>
</comment>
<dbReference type="Pfam" id="PF05199">
    <property type="entry name" value="GMC_oxred_C"/>
    <property type="match status" value="1"/>
</dbReference>
<evidence type="ECO:0000313" key="8">
    <source>
        <dbReference type="EMBL" id="MFC3122880.1"/>
    </source>
</evidence>
<dbReference type="SUPFAM" id="SSF51905">
    <property type="entry name" value="FAD/NAD(P)-binding domain"/>
    <property type="match status" value="1"/>
</dbReference>
<reference evidence="9" key="1">
    <citation type="journal article" date="2019" name="Int. J. Syst. Evol. Microbiol.">
        <title>The Global Catalogue of Microorganisms (GCM) 10K type strain sequencing project: providing services to taxonomists for standard genome sequencing and annotation.</title>
        <authorList>
            <consortium name="The Broad Institute Genomics Platform"/>
            <consortium name="The Broad Institute Genome Sequencing Center for Infectious Disease"/>
            <person name="Wu L."/>
            <person name="Ma J."/>
        </authorList>
    </citation>
    <scope>NUCLEOTIDE SEQUENCE [LARGE SCALE GENOMIC DNA]</scope>
    <source>
        <strain evidence="9">KCTC 52473</strain>
    </source>
</reference>
<keyword evidence="3" id="KW-0285">Flavoprotein</keyword>
<sequence length="577" mass="63932">MADSINTDTYDVIVVGSGITGGWAAKEFCEKGYKTLVLERGRHLDHPDKEYTDMLQPWQMYNRAMMPEIYQEEGRYQDLKEKSYPYWSHVSQFFVDEKDFPYSNPEDKPFMWTRGYQLGGRSITWGRQSYRWGPKDFEANAKDGHGIPWPIGYEDIAPWYDYVEEFAGISGNKDSIDSLPDGQFLKPWPMSAAEQFVAQNVNASELPAKMIIGRCANLSETTPTHQKLGRGPCQARNQCSQGCTFGAYFCSLSSTLPAARKTGNLTIVTDAIVESVVQDEISGKAVGVRAINQHSKNVTTYHARVVFLCASALASLQIMLNSKSRRSPEGIANSSGMLGHYIMDHFGGAGAYGTVPGFEDKYSFGRRPTNVYIPNFRHEKQGDVDFIRGYGYQGDGSNRPRQGHTGERAGIGANVKGEVGKPLPWRIGIGMFGELLPYFDNQVSLHTTKKDAWGIPQLHIEAHGRENEKRMLVQAAEDAKNILIAGGCTNVQSFHPDVNQHIQIGTRTHEMGGACMGADPNKSVLNKWCQAHDVPNLFVTDGACMSSCATQNPSLTYMALTARAANYAANLLQEGKL</sequence>
<comment type="similarity">
    <text evidence="2">Belongs to the GMC oxidoreductase family.</text>
</comment>
<feature type="domain" description="Glucose-methanol-choline oxidoreductase C-terminal" evidence="7">
    <location>
        <begin position="439"/>
        <end position="560"/>
    </location>
</feature>
<dbReference type="InterPro" id="IPR000172">
    <property type="entry name" value="GMC_OxRdtase_N"/>
</dbReference>
<dbReference type="RefSeq" id="WP_376921007.1">
    <property type="nucleotide sequence ID" value="NZ_JBHRSW010000038.1"/>
</dbReference>
<evidence type="ECO:0000256" key="2">
    <source>
        <dbReference type="ARBA" id="ARBA00010790"/>
    </source>
</evidence>
<dbReference type="InterPro" id="IPR036188">
    <property type="entry name" value="FAD/NAD-bd_sf"/>
</dbReference>
<evidence type="ECO:0000256" key="3">
    <source>
        <dbReference type="ARBA" id="ARBA00022630"/>
    </source>
</evidence>
<dbReference type="InterPro" id="IPR007867">
    <property type="entry name" value="GMC_OxRtase_C"/>
</dbReference>
<accession>A0ABV7FRW2</accession>
<proteinExistence type="inferred from homology"/>
<keyword evidence="5" id="KW-0560">Oxidoreductase</keyword>
<evidence type="ECO:0000259" key="6">
    <source>
        <dbReference type="Pfam" id="PF00732"/>
    </source>
</evidence>
<evidence type="ECO:0000313" key="9">
    <source>
        <dbReference type="Proteomes" id="UP001595478"/>
    </source>
</evidence>
<comment type="caution">
    <text evidence="8">The sequence shown here is derived from an EMBL/GenBank/DDBJ whole genome shotgun (WGS) entry which is preliminary data.</text>
</comment>
<gene>
    <name evidence="8" type="ORF">ACFOHL_14745</name>
</gene>
<evidence type="ECO:0000256" key="1">
    <source>
        <dbReference type="ARBA" id="ARBA00001974"/>
    </source>
</evidence>
<evidence type="ECO:0000256" key="5">
    <source>
        <dbReference type="ARBA" id="ARBA00023002"/>
    </source>
</evidence>
<organism evidence="8 9">
    <name type="scientific">Agaribacter flavus</name>
    <dbReference type="NCBI Taxonomy" id="1902781"/>
    <lineage>
        <taxon>Bacteria</taxon>
        <taxon>Pseudomonadati</taxon>
        <taxon>Pseudomonadota</taxon>
        <taxon>Gammaproteobacteria</taxon>
        <taxon>Alteromonadales</taxon>
        <taxon>Alteromonadaceae</taxon>
        <taxon>Agaribacter</taxon>
    </lineage>
</organism>
<dbReference type="PANTHER" id="PTHR42784">
    <property type="entry name" value="PYRANOSE 2-OXIDASE"/>
    <property type="match status" value="1"/>
</dbReference>
<dbReference type="EMBL" id="JBHRSW010000038">
    <property type="protein sequence ID" value="MFC3122880.1"/>
    <property type="molecule type" value="Genomic_DNA"/>
</dbReference>
<keyword evidence="9" id="KW-1185">Reference proteome</keyword>
<evidence type="ECO:0000256" key="4">
    <source>
        <dbReference type="ARBA" id="ARBA00022827"/>
    </source>
</evidence>
<keyword evidence="4" id="KW-0274">FAD</keyword>
<evidence type="ECO:0000259" key="7">
    <source>
        <dbReference type="Pfam" id="PF05199"/>
    </source>
</evidence>
<dbReference type="SUPFAM" id="SSF54373">
    <property type="entry name" value="FAD-linked reductases, C-terminal domain"/>
    <property type="match status" value="1"/>
</dbReference>
<dbReference type="Proteomes" id="UP001595478">
    <property type="component" value="Unassembled WGS sequence"/>
</dbReference>